<dbReference type="Gene3D" id="3.30.460.10">
    <property type="entry name" value="Beta Polymerase, domain 2"/>
    <property type="match status" value="1"/>
</dbReference>
<dbReference type="Pfam" id="PF18765">
    <property type="entry name" value="Polbeta"/>
    <property type="match status" value="1"/>
</dbReference>
<comment type="caution">
    <text evidence="4">The sequence shown here is derived from an EMBL/GenBank/DDBJ whole genome shotgun (WGS) entry which is preliminary data.</text>
</comment>
<keyword evidence="5" id="KW-1185">Reference proteome</keyword>
<feature type="domain" description="Polymerase beta nucleotidyltransferase" evidence="3">
    <location>
        <begin position="14"/>
        <end position="59"/>
    </location>
</feature>
<dbReference type="InterPro" id="IPR025184">
    <property type="entry name" value="AadA_C"/>
</dbReference>
<evidence type="ECO:0000313" key="4">
    <source>
        <dbReference type="EMBL" id="GAA1809421.1"/>
    </source>
</evidence>
<dbReference type="InterPro" id="IPR043519">
    <property type="entry name" value="NT_sf"/>
</dbReference>
<evidence type="ECO:0000256" key="1">
    <source>
        <dbReference type="ARBA" id="ARBA00022679"/>
    </source>
</evidence>
<sequence length="406" mass="44431">MVLSVLQRVVGSNLVGLYLFGSAVDGGLRPASDLDFLAVVDRSLDDGERLDLARALSAISGRRAGGRSLEVVVVVADRLRPWTYPPMPDFLYGDWLRDQLVAKPGPPVANATLAIDLHQALSTGMVLLGEPLSAHLDPVPADDLVRASMDGVDSLLDNLPDDTRNVLLTLARAWHTCVTGQLAPKDVAADWALPRLPIQLRAPLAHARHLYLTCTYADETWPKDVRDLAAPLAAYAARAIRAEAGQPPGRDGWCFPVPLGRADTVVFEITADDPPEIVPMVNGCSLIDLVADFETSRGWELAGDYSGLVPASFRFGDLTRYYLGRAARQWPEPGRAWLLGCDCGEVGCWPLDARIEVTDDLVMWQDFQQPHRPERDYRSFGPFVFGRKEYDRAVADAVAALGADRR</sequence>
<dbReference type="CDD" id="cd05403">
    <property type="entry name" value="NT_KNTase_like"/>
    <property type="match status" value="1"/>
</dbReference>
<dbReference type="Pfam" id="PF13427">
    <property type="entry name" value="AadA_C"/>
    <property type="match status" value="1"/>
</dbReference>
<dbReference type="InterPro" id="IPR041633">
    <property type="entry name" value="Polbeta"/>
</dbReference>
<gene>
    <name evidence="4" type="ORF">GCM10009811_35810</name>
</gene>
<proteinExistence type="predicted"/>
<dbReference type="EMBL" id="BAAAPO010000062">
    <property type="protein sequence ID" value="GAA1809421.1"/>
    <property type="molecule type" value="Genomic_DNA"/>
</dbReference>
<organism evidence="4 5">
    <name type="scientific">Nostocoides veronense</name>
    <dbReference type="NCBI Taxonomy" id="330836"/>
    <lineage>
        <taxon>Bacteria</taxon>
        <taxon>Bacillati</taxon>
        <taxon>Actinomycetota</taxon>
        <taxon>Actinomycetes</taxon>
        <taxon>Micrococcales</taxon>
        <taxon>Intrasporangiaceae</taxon>
        <taxon>Nostocoides</taxon>
    </lineage>
</organism>
<dbReference type="Proteomes" id="UP001499938">
    <property type="component" value="Unassembled WGS sequence"/>
</dbReference>
<reference evidence="4 5" key="1">
    <citation type="journal article" date="2019" name="Int. J. Syst. Evol. Microbiol.">
        <title>The Global Catalogue of Microorganisms (GCM) 10K type strain sequencing project: providing services to taxonomists for standard genome sequencing and annotation.</title>
        <authorList>
            <consortium name="The Broad Institute Genomics Platform"/>
            <consortium name="The Broad Institute Genome Sequencing Center for Infectious Disease"/>
            <person name="Wu L."/>
            <person name="Ma J."/>
        </authorList>
    </citation>
    <scope>NUCLEOTIDE SEQUENCE [LARGE SCALE GENOMIC DNA]</scope>
    <source>
        <strain evidence="4 5">JCM 15592</strain>
    </source>
</reference>
<accession>A0ABN2M5E3</accession>
<name>A0ABN2M5E3_9MICO</name>
<keyword evidence="1" id="KW-0808">Transferase</keyword>
<evidence type="ECO:0000313" key="5">
    <source>
        <dbReference type="Proteomes" id="UP001499938"/>
    </source>
</evidence>
<evidence type="ECO:0000259" key="2">
    <source>
        <dbReference type="Pfam" id="PF13427"/>
    </source>
</evidence>
<evidence type="ECO:0000259" key="3">
    <source>
        <dbReference type="Pfam" id="PF18765"/>
    </source>
</evidence>
<dbReference type="SUPFAM" id="SSF81301">
    <property type="entry name" value="Nucleotidyltransferase"/>
    <property type="match status" value="1"/>
</dbReference>
<protein>
    <submittedName>
        <fullName evidence="4">Uncharacterized protein</fullName>
    </submittedName>
</protein>
<feature type="domain" description="Adenylyltransferase AadA C-terminal" evidence="2">
    <location>
        <begin position="136"/>
        <end position="227"/>
    </location>
</feature>